<reference evidence="2" key="1">
    <citation type="submission" date="2015-02" db="EMBL/GenBank/DDBJ databases">
        <title>Characterization of two novel Thaumarchaeota isolated from the Northern Adriatic Sea.</title>
        <authorList>
            <person name="Bayer B."/>
            <person name="Vojvoda J."/>
            <person name="Offre P."/>
            <person name="Srivastava A."/>
            <person name="Elisabeth N."/>
            <person name="Garcia J.A.L."/>
            <person name="Schleper C."/>
            <person name="Herndl G.J."/>
        </authorList>
    </citation>
    <scope>NUCLEOTIDE SEQUENCE [LARGE SCALE GENOMIC DNA]</scope>
    <source>
        <strain evidence="2">D3C</strain>
    </source>
</reference>
<reference evidence="1 2" key="2">
    <citation type="journal article" date="2016" name="ISME J.">
        <title>Physiological and genomic characterization of two novel marine thaumarchaeal strains indicates niche differentiation.</title>
        <authorList>
            <person name="Bayer B."/>
            <person name="Vojvoda J."/>
            <person name="Offre P."/>
            <person name="Alves R.J."/>
            <person name="Elisabeth N.H."/>
            <person name="Garcia J.A."/>
            <person name="Volland J.M."/>
            <person name="Srivastava A."/>
            <person name="Schleper C."/>
            <person name="Herndl G.J."/>
        </authorList>
    </citation>
    <scope>NUCLEOTIDE SEQUENCE [LARGE SCALE GENOMIC DNA]</scope>
    <source>
        <strain evidence="1 2">D3C</strain>
    </source>
</reference>
<organism evidence="1 2">
    <name type="scientific">Nitrosopumilus piranensis</name>
    <dbReference type="NCBI Taxonomy" id="1582439"/>
    <lineage>
        <taxon>Archaea</taxon>
        <taxon>Nitrososphaerota</taxon>
        <taxon>Nitrososphaeria</taxon>
        <taxon>Nitrosopumilales</taxon>
        <taxon>Nitrosopumilaceae</taxon>
        <taxon>Nitrosopumilus</taxon>
    </lineage>
</organism>
<dbReference type="GeneID" id="41600410"/>
<gene>
    <name evidence="1" type="ORF">NPIRD3C_1274</name>
</gene>
<evidence type="ECO:0000313" key="1">
    <source>
        <dbReference type="EMBL" id="AJM92486.1"/>
    </source>
</evidence>
<reference evidence="1 2" key="3">
    <citation type="journal article" date="2019" name="Int. J. Syst. Evol. Microbiol.">
        <title>Nitrosopumilus adriaticus sp. nov. and Nitrosopumilus piranensis sp. nov., two ammonia-oxidizing archaea from the Adriatic Sea and members of the class Nitrososphaeria.</title>
        <authorList>
            <person name="Bayer B."/>
            <person name="Vojvoda J."/>
            <person name="Reinthaler T."/>
            <person name="Reyes C."/>
            <person name="Pinto M."/>
            <person name="Herndl G.J."/>
        </authorList>
    </citation>
    <scope>NUCLEOTIDE SEQUENCE [LARGE SCALE GENOMIC DNA]</scope>
    <source>
        <strain evidence="1 2">D3C</strain>
    </source>
</reference>
<dbReference type="HOGENOM" id="CLU_2165148_0_0_2"/>
<dbReference type="RefSeq" id="WP_148703319.1">
    <property type="nucleotide sequence ID" value="NZ_CP010868.1"/>
</dbReference>
<dbReference type="KEGG" id="nid:NPIRD3C_1274"/>
<dbReference type="Proteomes" id="UP000032027">
    <property type="component" value="Chromosome"/>
</dbReference>
<proteinExistence type="predicted"/>
<sequence length="110" mass="13460">MKFKRNSKSLENTSELRILAEYNRRFKQMKITQKKASRLRDQEMHKESKKFQELVELLLKEIEVYYRKYRTVLIRYGVLPEPPLIIDDITKQEKEIANTWQSNHRRKYGV</sequence>
<dbReference type="EMBL" id="CP010868">
    <property type="protein sequence ID" value="AJM92486.1"/>
    <property type="molecule type" value="Genomic_DNA"/>
</dbReference>
<protein>
    <submittedName>
        <fullName evidence="1">Uncharacterized protein</fullName>
    </submittedName>
</protein>
<keyword evidence="2" id="KW-1185">Reference proteome</keyword>
<dbReference type="OrthoDB" id="3071at2157"/>
<dbReference type="PATRIC" id="fig|1582439.9.peg.1314"/>
<evidence type="ECO:0000313" key="2">
    <source>
        <dbReference type="Proteomes" id="UP000032027"/>
    </source>
</evidence>
<dbReference type="AlphaFoldDB" id="A0A0C5BW42"/>
<name>A0A0C5BW42_9ARCH</name>
<accession>A0A0C5BW42</accession>